<dbReference type="GO" id="GO:0016787">
    <property type="term" value="F:hydrolase activity"/>
    <property type="evidence" value="ECO:0007669"/>
    <property type="project" value="InterPro"/>
</dbReference>
<dbReference type="Pfam" id="PF05378">
    <property type="entry name" value="Hydant_A_N"/>
    <property type="match status" value="1"/>
</dbReference>
<feature type="domain" description="S-Me-THD N-terminal" evidence="3">
    <location>
        <begin position="600"/>
        <end position="758"/>
    </location>
</feature>
<dbReference type="InterPro" id="IPR043129">
    <property type="entry name" value="ATPase_NBD"/>
</dbReference>
<dbReference type="OrthoDB" id="5404895at2759"/>
<sequence length="953" mass="101162">MTVTHKALRIGVDVGGTNTDAVILDLTHDAPSPVLASHKAQTTPDVTEGIQNAVEAVLTKSGVDRTRIQAVAIGTTSFVNSLVERNADKLERVAVIRLCGPHSRLCPPFVSFPYELRAILEGPVFFARGGLQVDGREISTIRGFCAEIKRQGVRTVAVSSIYAPIDHEFRQEEQARAVIRAELPDVKVTISKEIANIGILQRENATVLNAALLSFAKATVAGFQASTRALDLACPLFLTSNDGTLMTCEEAERFPIKTFSSGPTNSMRGANFLASLASGGLRKETALVMDVGGTTTEIGVLLPTGFPRQAGASHELCGVSLNFSMPHVHSFGLGGGSRIRVDGDGKVAVGPDSVGYKITESLSFGGNTFTATDVVVAEGRAPGVGDASLVEHLDPDLVEAAQARIRVMMELAIDSMKTSTQDVPVYLVGGGAILAPDTLKGVSKVHRFPFYDAANAVGAACAQISGIVDTFEDTSTRSIAQVRKIVEQRAIDKAVAAGANPDDCKIVESEAMPIAYTTGRCRFYVKAAGEWTAAPIVSGAVEADGKSPDLNEARKSTATPSAAFNQKLVLPTKDITWNAADILAYTPTIKSGEWVLSEIDVEWMATGCYILGCGGGGSPESKFLAVREIIREGGTVRVIDLSAMEPDGVLIWGGGIGSPEVSAERLVNEEYNEAVVELIDFMKLRNCVALAALEIGGGNGMINLVTGSSKYLDLPVVDGDFMGRAYPTGWQTTPNVYDTGDKGEMLLPCAMSSGDGSVTHYLDTDAVLRAACVEMGTHAGAAERPLTKAECELSMVKNTVSQAWRLGKAVALAKKQANLGNLGSILVDSLGGSSTAQVLFSGKITEVSRRIYKGHTIGEVIIQALAADEEEDEDPDHPRQHFEGTMMRSGYALGTPDYKYGLRVLVLGITAAPQWTETQRGLDIGGLKAFGYDMPYVPIGTYVKPMSVIQEYS</sequence>
<feature type="domain" description="S-Me-THD-like C-terminal" evidence="4">
    <location>
        <begin position="888"/>
        <end position="939"/>
    </location>
</feature>
<evidence type="ECO:0000259" key="4">
    <source>
        <dbReference type="Pfam" id="PF20906"/>
    </source>
</evidence>
<evidence type="ECO:0000313" key="5">
    <source>
        <dbReference type="EMBL" id="RSH89107.1"/>
    </source>
</evidence>
<dbReference type="SUPFAM" id="SSF53067">
    <property type="entry name" value="Actin-like ATPase domain"/>
    <property type="match status" value="2"/>
</dbReference>
<organism evidence="5 6">
    <name type="scientific">Saitozyma podzolica</name>
    <dbReference type="NCBI Taxonomy" id="1890683"/>
    <lineage>
        <taxon>Eukaryota</taxon>
        <taxon>Fungi</taxon>
        <taxon>Dikarya</taxon>
        <taxon>Basidiomycota</taxon>
        <taxon>Agaricomycotina</taxon>
        <taxon>Tremellomycetes</taxon>
        <taxon>Tremellales</taxon>
        <taxon>Trimorphomycetaceae</taxon>
        <taxon>Saitozyma</taxon>
    </lineage>
</organism>
<dbReference type="InterPro" id="IPR048350">
    <property type="entry name" value="S-Me-THD-like_C"/>
</dbReference>
<evidence type="ECO:0000259" key="3">
    <source>
        <dbReference type="Pfam" id="PF06032"/>
    </source>
</evidence>
<evidence type="ECO:0000259" key="2">
    <source>
        <dbReference type="Pfam" id="PF05378"/>
    </source>
</evidence>
<gene>
    <name evidence="5" type="ORF">EHS25_002773</name>
</gene>
<keyword evidence="6" id="KW-1185">Reference proteome</keyword>
<dbReference type="FunFam" id="3.40.1610.10:FF:000001">
    <property type="entry name" value="Hydantoinase, putative"/>
    <property type="match status" value="1"/>
</dbReference>
<name>A0A427YDR3_9TREE</name>
<dbReference type="Pfam" id="PF01968">
    <property type="entry name" value="Hydantoinase_A"/>
    <property type="match status" value="1"/>
</dbReference>
<evidence type="ECO:0000313" key="6">
    <source>
        <dbReference type="Proteomes" id="UP000279259"/>
    </source>
</evidence>
<dbReference type="InterPro" id="IPR045079">
    <property type="entry name" value="Oxoprolinase-like"/>
</dbReference>
<evidence type="ECO:0000259" key="1">
    <source>
        <dbReference type="Pfam" id="PF01968"/>
    </source>
</evidence>
<dbReference type="Pfam" id="PF20906">
    <property type="entry name" value="S-Me-THD_C"/>
    <property type="match status" value="2"/>
</dbReference>
<comment type="caution">
    <text evidence="5">The sequence shown here is derived from an EMBL/GenBank/DDBJ whole genome shotgun (WGS) entry which is preliminary data.</text>
</comment>
<dbReference type="Pfam" id="PF06032">
    <property type="entry name" value="S-Me-THD_N"/>
    <property type="match status" value="1"/>
</dbReference>
<dbReference type="AlphaFoldDB" id="A0A427YDR3"/>
<reference evidence="5 6" key="1">
    <citation type="submission" date="2018-11" db="EMBL/GenBank/DDBJ databases">
        <title>Genome sequence of Saitozyma podzolica DSM 27192.</title>
        <authorList>
            <person name="Aliyu H."/>
            <person name="Gorte O."/>
            <person name="Ochsenreither K."/>
        </authorList>
    </citation>
    <scope>NUCLEOTIDE SEQUENCE [LARGE SCALE GENOMIC DNA]</scope>
    <source>
        <strain evidence="5 6">DSM 27192</strain>
    </source>
</reference>
<accession>A0A427YDR3</accession>
<evidence type="ECO:0008006" key="7">
    <source>
        <dbReference type="Google" id="ProtNLM"/>
    </source>
</evidence>
<dbReference type="InterPro" id="IPR010318">
    <property type="entry name" value="S-Me-THD_N"/>
</dbReference>
<dbReference type="Proteomes" id="UP000279259">
    <property type="component" value="Unassembled WGS sequence"/>
</dbReference>
<dbReference type="EMBL" id="RSCD01000015">
    <property type="protein sequence ID" value="RSH89107.1"/>
    <property type="molecule type" value="Genomic_DNA"/>
</dbReference>
<dbReference type="PANTHER" id="PTHR11365">
    <property type="entry name" value="5-OXOPROLINASE RELATED"/>
    <property type="match status" value="1"/>
</dbReference>
<dbReference type="Gene3D" id="3.30.420.40">
    <property type="match status" value="1"/>
</dbReference>
<feature type="domain" description="Hydantoinase A/oxoprolinase" evidence="1">
    <location>
        <begin position="202"/>
        <end position="380"/>
    </location>
</feature>
<protein>
    <recommendedName>
        <fullName evidence="7">Hydantoinase</fullName>
    </recommendedName>
</protein>
<feature type="domain" description="S-Me-THD-like C-terminal" evidence="4">
    <location>
        <begin position="764"/>
        <end position="870"/>
    </location>
</feature>
<dbReference type="PANTHER" id="PTHR11365:SF10">
    <property type="entry name" value="HYDANTOINASE_OXOPROLINASE"/>
    <property type="match status" value="1"/>
</dbReference>
<dbReference type="InterPro" id="IPR027479">
    <property type="entry name" value="S-Me-THD_N_sf"/>
</dbReference>
<dbReference type="InterPro" id="IPR008040">
    <property type="entry name" value="Hydant_A_N"/>
</dbReference>
<dbReference type="SUPFAM" id="SSF160991">
    <property type="entry name" value="CV3147-like"/>
    <property type="match status" value="1"/>
</dbReference>
<feature type="domain" description="Hydantoinase/oxoprolinase N-terminal" evidence="2">
    <location>
        <begin position="9"/>
        <end position="181"/>
    </location>
</feature>
<proteinExistence type="predicted"/>
<dbReference type="Gene3D" id="3.40.1610.10">
    <property type="entry name" value="CV3147-like domain"/>
    <property type="match status" value="1"/>
</dbReference>
<dbReference type="InterPro" id="IPR002821">
    <property type="entry name" value="Hydantoinase_A"/>
</dbReference>